<dbReference type="EMBL" id="RDQH01000328">
    <property type="protein sequence ID" value="RXI05700.1"/>
    <property type="molecule type" value="Genomic_DNA"/>
</dbReference>
<comment type="caution">
    <text evidence="2">The sequence shown here is derived from an EMBL/GenBank/DDBJ whole genome shotgun (WGS) entry which is preliminary data.</text>
</comment>
<dbReference type="AlphaFoldDB" id="A0A498KBI8"/>
<dbReference type="Proteomes" id="UP000290289">
    <property type="component" value="Chromosome 2"/>
</dbReference>
<accession>A0A498KBI8</accession>
<gene>
    <name evidence="2" type="ORF">DVH24_017742</name>
</gene>
<name>A0A498KBI8_MALDO</name>
<evidence type="ECO:0000313" key="2">
    <source>
        <dbReference type="EMBL" id="RXI05700.1"/>
    </source>
</evidence>
<keyword evidence="3" id="KW-1185">Reference proteome</keyword>
<reference evidence="2 3" key="1">
    <citation type="submission" date="2018-10" db="EMBL/GenBank/DDBJ databases">
        <title>A high-quality apple genome assembly.</title>
        <authorList>
            <person name="Hu J."/>
        </authorList>
    </citation>
    <scope>NUCLEOTIDE SEQUENCE [LARGE SCALE GENOMIC DNA]</scope>
    <source>
        <strain evidence="3">cv. HFTH1</strain>
        <tissue evidence="2">Young leaf</tissue>
    </source>
</reference>
<feature type="region of interest" description="Disordered" evidence="1">
    <location>
        <begin position="1"/>
        <end position="27"/>
    </location>
</feature>
<organism evidence="2 3">
    <name type="scientific">Malus domestica</name>
    <name type="common">Apple</name>
    <name type="synonym">Pyrus malus</name>
    <dbReference type="NCBI Taxonomy" id="3750"/>
    <lineage>
        <taxon>Eukaryota</taxon>
        <taxon>Viridiplantae</taxon>
        <taxon>Streptophyta</taxon>
        <taxon>Embryophyta</taxon>
        <taxon>Tracheophyta</taxon>
        <taxon>Spermatophyta</taxon>
        <taxon>Magnoliopsida</taxon>
        <taxon>eudicotyledons</taxon>
        <taxon>Gunneridae</taxon>
        <taxon>Pentapetalae</taxon>
        <taxon>rosids</taxon>
        <taxon>fabids</taxon>
        <taxon>Rosales</taxon>
        <taxon>Rosaceae</taxon>
        <taxon>Amygdaloideae</taxon>
        <taxon>Maleae</taxon>
        <taxon>Malus</taxon>
    </lineage>
</organism>
<evidence type="ECO:0000313" key="3">
    <source>
        <dbReference type="Proteomes" id="UP000290289"/>
    </source>
</evidence>
<sequence>MEEDFLTRLSQSHHWKPQGPAVSDRGYQISDPMDEDLRTCLSLSIHHWKPQGPAVCDRGDQISDPMDEDPLTRLSLSLDYSSSTCSGNIQLDT</sequence>
<proteinExistence type="predicted"/>
<evidence type="ECO:0000256" key="1">
    <source>
        <dbReference type="SAM" id="MobiDB-lite"/>
    </source>
</evidence>
<protein>
    <submittedName>
        <fullName evidence="2">Uncharacterized protein</fullName>
    </submittedName>
</protein>